<evidence type="ECO:0000313" key="3">
    <source>
        <dbReference type="EMBL" id="MCO6393814.1"/>
    </source>
</evidence>
<dbReference type="PANTHER" id="PTHR34473:SF3">
    <property type="entry name" value="TRANSMEMBRANE PROTEIN-RELATED"/>
    <property type="match status" value="1"/>
</dbReference>
<keyword evidence="1" id="KW-0472">Membrane</keyword>
<organism evidence="3 4">
    <name type="scientific">Corynebacterium lipophilum</name>
    <dbReference type="NCBI Taxonomy" id="2804918"/>
    <lineage>
        <taxon>Bacteria</taxon>
        <taxon>Bacillati</taxon>
        <taxon>Actinomycetota</taxon>
        <taxon>Actinomycetes</taxon>
        <taxon>Mycobacteriales</taxon>
        <taxon>Corynebacteriaceae</taxon>
        <taxon>Corynebacterium</taxon>
    </lineage>
</organism>
<evidence type="ECO:0000313" key="4">
    <source>
        <dbReference type="Proteomes" id="UP001205920"/>
    </source>
</evidence>
<reference evidence="3 4" key="1">
    <citation type="submission" date="2021-01" db="EMBL/GenBank/DDBJ databases">
        <title>Identification and Characterization of Corynebacterium sp.</title>
        <authorList>
            <person name="Luo Q."/>
            <person name="Qu P."/>
            <person name="Chen Q."/>
        </authorList>
    </citation>
    <scope>NUCLEOTIDE SEQUENCE [LARGE SCALE GENOMIC DNA]</scope>
    <source>
        <strain evidence="3 4">MC-18</strain>
    </source>
</reference>
<dbReference type="InterPro" id="IPR005182">
    <property type="entry name" value="YdbS-like_PH"/>
</dbReference>
<dbReference type="AlphaFoldDB" id="A0AAW5HQR5"/>
<protein>
    <submittedName>
        <fullName evidence="3">PH domain-containing protein</fullName>
    </submittedName>
</protein>
<dbReference type="Proteomes" id="UP001205920">
    <property type="component" value="Unassembled WGS sequence"/>
</dbReference>
<evidence type="ECO:0000259" key="2">
    <source>
        <dbReference type="Pfam" id="PF03703"/>
    </source>
</evidence>
<proteinExistence type="predicted"/>
<feature type="transmembrane region" description="Helical" evidence="1">
    <location>
        <begin position="12"/>
        <end position="31"/>
    </location>
</feature>
<dbReference type="Pfam" id="PF03703">
    <property type="entry name" value="bPH_2"/>
    <property type="match status" value="1"/>
</dbReference>
<dbReference type="EMBL" id="JAEUWV010000002">
    <property type="protein sequence ID" value="MCO6393814.1"/>
    <property type="molecule type" value="Genomic_DNA"/>
</dbReference>
<name>A0AAW5HQR5_9CORY</name>
<accession>A0AAW5HQR5</accession>
<comment type="caution">
    <text evidence="3">The sequence shown here is derived from an EMBL/GenBank/DDBJ whole genome shotgun (WGS) entry which is preliminary data.</text>
</comment>
<evidence type="ECO:0000256" key="1">
    <source>
        <dbReference type="SAM" id="Phobius"/>
    </source>
</evidence>
<dbReference type="PANTHER" id="PTHR34473">
    <property type="entry name" value="UPF0699 TRANSMEMBRANE PROTEIN YDBS"/>
    <property type="match status" value="1"/>
</dbReference>
<feature type="domain" description="YdbS-like PH" evidence="2">
    <location>
        <begin position="61"/>
        <end position="138"/>
    </location>
</feature>
<feature type="transmembrane region" description="Helical" evidence="1">
    <location>
        <begin position="37"/>
        <end position="55"/>
    </location>
</feature>
<keyword evidence="1" id="KW-0812">Transmembrane</keyword>
<sequence length="149" mass="16943">MHRVSPKYMVPMLVTNTVWALIVIGSLLWAQWKYGGWWMWGAAVCGVFFIWKYFLIPFQVRNLAWLETNNELILSQGKMWHTLTVIPYGRIQFVDVNTGPVMRILGLKKLVVNTASVSSVTTLPGLPAHDADALRDRLVVKAREQMSGL</sequence>
<gene>
    <name evidence="3" type="ORF">JMN37_02265</name>
</gene>
<keyword evidence="1" id="KW-1133">Transmembrane helix</keyword>
<keyword evidence="4" id="KW-1185">Reference proteome</keyword>